<evidence type="ECO:0000313" key="8">
    <source>
        <dbReference type="EMBL" id="RLK51628.1"/>
    </source>
</evidence>
<dbReference type="InterPro" id="IPR050833">
    <property type="entry name" value="Poly_Biosynth_Transport"/>
</dbReference>
<proteinExistence type="inferred from homology"/>
<keyword evidence="6 7" id="KW-0472">Membrane</keyword>
<reference evidence="8 9" key="1">
    <citation type="submission" date="2018-10" db="EMBL/GenBank/DDBJ databases">
        <title>Genomic Encyclopedia of Type Strains, Phase IV (KMG-IV): sequencing the most valuable type-strain genomes for metagenomic binning, comparative biology and taxonomic classification.</title>
        <authorList>
            <person name="Goeker M."/>
        </authorList>
    </citation>
    <scope>NUCLEOTIDE SEQUENCE [LARGE SCALE GENOMIC DNA]</scope>
    <source>
        <strain evidence="8 9">DSM 12769</strain>
    </source>
</reference>
<feature type="transmembrane region" description="Helical" evidence="7">
    <location>
        <begin position="317"/>
        <end position="337"/>
    </location>
</feature>
<dbReference type="Pfam" id="PF13440">
    <property type="entry name" value="Polysacc_synt_3"/>
    <property type="match status" value="1"/>
</dbReference>
<dbReference type="GO" id="GO:0005886">
    <property type="term" value="C:plasma membrane"/>
    <property type="evidence" value="ECO:0007669"/>
    <property type="project" value="UniProtKB-SubCell"/>
</dbReference>
<dbReference type="AlphaFoldDB" id="A0A498CH22"/>
<feature type="transmembrane region" description="Helical" evidence="7">
    <location>
        <begin position="140"/>
        <end position="161"/>
    </location>
</feature>
<comment type="subcellular location">
    <subcellularLocation>
        <location evidence="1">Cell membrane</location>
        <topology evidence="1">Multi-pass membrane protein</topology>
    </subcellularLocation>
</comment>
<feature type="transmembrane region" description="Helical" evidence="7">
    <location>
        <begin position="106"/>
        <end position="128"/>
    </location>
</feature>
<keyword evidence="9" id="KW-1185">Reference proteome</keyword>
<feature type="transmembrane region" description="Helical" evidence="7">
    <location>
        <begin position="443"/>
        <end position="463"/>
    </location>
</feature>
<feature type="transmembrane region" description="Helical" evidence="7">
    <location>
        <begin position="7"/>
        <end position="31"/>
    </location>
</feature>
<evidence type="ECO:0000256" key="4">
    <source>
        <dbReference type="ARBA" id="ARBA00022692"/>
    </source>
</evidence>
<feature type="transmembrane region" description="Helical" evidence="7">
    <location>
        <begin position="192"/>
        <end position="216"/>
    </location>
</feature>
<dbReference type="OrthoDB" id="5486360at2"/>
<evidence type="ECO:0000256" key="5">
    <source>
        <dbReference type="ARBA" id="ARBA00022989"/>
    </source>
</evidence>
<dbReference type="PANTHER" id="PTHR30250:SF10">
    <property type="entry name" value="LIPOPOLYSACCHARIDE BIOSYNTHESIS PROTEIN WZXC"/>
    <property type="match status" value="1"/>
</dbReference>
<keyword evidence="5 7" id="KW-1133">Transmembrane helix</keyword>
<evidence type="ECO:0000256" key="2">
    <source>
        <dbReference type="ARBA" id="ARBA00007430"/>
    </source>
</evidence>
<evidence type="ECO:0000256" key="1">
    <source>
        <dbReference type="ARBA" id="ARBA00004651"/>
    </source>
</evidence>
<dbReference type="Proteomes" id="UP000275461">
    <property type="component" value="Unassembled WGS sequence"/>
</dbReference>
<gene>
    <name evidence="8" type="ORF">DFR31_1572</name>
</gene>
<keyword evidence="4 7" id="KW-0812">Transmembrane</keyword>
<name>A0A498CH22_9GAMM</name>
<dbReference type="PANTHER" id="PTHR30250">
    <property type="entry name" value="PST FAMILY PREDICTED COLANIC ACID TRANSPORTER"/>
    <property type="match status" value="1"/>
</dbReference>
<sequence length="490" mass="53244">MNVRRGLGVSAIAQMAAFIFGFISVVVVSRLLTPEEIGIFSVSVAILGFAHLFREFGVGQYLIQAKRVGEREFRAAFSVALITSWAIALALFLISTPMASFYGHPGVAEVLSLLAFNFLIMPFGTPLLSLLRRELEFDKLAIVHGAGAFVNAAVTISAAWMGESYLSMVWGSIAQHVSKVIMLNYFRPGQVWILPGLSGLSAVVRFGSIVSLSGIVNEMGRSAPDLIFGRTLGFSEVGFYSRAVGLRRMLVGRVTRLVKGVHFPVFAKSVRQGGDAAQLYGQTMNYMVAVVAPVLGVLAVLSEPLILFLFGPQWERSVPMAAMITAYAIIVTPYSLYNSSLTAVGRVGLVLNTEIAIQSVRILVLMTSLWLELEQVVALLVIAFLAQAVFSQMALKRAFGLGFRRLFTFVAPALLLVAYSVLGPVMIMFLVDEVGREAVPRVIVLMAGGSLAVVGWVVGVHLLDHPMKSELYRILRALEPIGARLRWSSK</sequence>
<evidence type="ECO:0000313" key="9">
    <source>
        <dbReference type="Proteomes" id="UP000275461"/>
    </source>
</evidence>
<comment type="caution">
    <text evidence="8">The sequence shown here is derived from an EMBL/GenBank/DDBJ whole genome shotgun (WGS) entry which is preliminary data.</text>
</comment>
<evidence type="ECO:0000256" key="6">
    <source>
        <dbReference type="ARBA" id="ARBA00023136"/>
    </source>
</evidence>
<dbReference type="EMBL" id="RCDA01000001">
    <property type="protein sequence ID" value="RLK51628.1"/>
    <property type="molecule type" value="Genomic_DNA"/>
</dbReference>
<feature type="transmembrane region" description="Helical" evidence="7">
    <location>
        <begin position="75"/>
        <end position="94"/>
    </location>
</feature>
<feature type="transmembrane region" description="Helical" evidence="7">
    <location>
        <begin position="37"/>
        <end position="54"/>
    </location>
</feature>
<evidence type="ECO:0000256" key="3">
    <source>
        <dbReference type="ARBA" id="ARBA00022475"/>
    </source>
</evidence>
<keyword evidence="3" id="KW-1003">Cell membrane</keyword>
<feature type="transmembrane region" description="Helical" evidence="7">
    <location>
        <begin position="376"/>
        <end position="395"/>
    </location>
</feature>
<comment type="similarity">
    <text evidence="2">Belongs to the polysaccharide synthase family.</text>
</comment>
<feature type="transmembrane region" description="Helical" evidence="7">
    <location>
        <begin position="286"/>
        <end position="311"/>
    </location>
</feature>
<organism evidence="8 9">
    <name type="scientific">Alkalispirillum mobile</name>
    <dbReference type="NCBI Taxonomy" id="85925"/>
    <lineage>
        <taxon>Bacteria</taxon>
        <taxon>Pseudomonadati</taxon>
        <taxon>Pseudomonadota</taxon>
        <taxon>Gammaproteobacteria</taxon>
        <taxon>Chromatiales</taxon>
        <taxon>Ectothiorhodospiraceae</taxon>
        <taxon>Alkalispirillum</taxon>
    </lineage>
</organism>
<accession>A0A498CH22</accession>
<protein>
    <submittedName>
        <fullName evidence="8">O-antigen/teichoic acid export membrane protein</fullName>
    </submittedName>
</protein>
<evidence type="ECO:0000256" key="7">
    <source>
        <dbReference type="SAM" id="Phobius"/>
    </source>
</evidence>
<feature type="transmembrane region" description="Helical" evidence="7">
    <location>
        <begin position="407"/>
        <end position="431"/>
    </location>
</feature>